<keyword evidence="3" id="KW-1185">Reference proteome</keyword>
<accession>A0A7Y5AU98</accession>
<protein>
    <recommendedName>
        <fullName evidence="4">Lipoprotein</fullName>
    </recommendedName>
</protein>
<reference evidence="2 3" key="1">
    <citation type="submission" date="2020-06" db="EMBL/GenBank/DDBJ databases">
        <title>Rheinheimera sp. nov., a marine bacterium isolated from coastal.</title>
        <authorList>
            <person name="Yu Q."/>
            <person name="Qi Y."/>
            <person name="Pu J."/>
        </authorList>
    </citation>
    <scope>NUCLEOTIDE SEQUENCE [LARGE SCALE GENOMIC DNA]</scope>
    <source>
        <strain evidence="2 3">YQF-2</strain>
    </source>
</reference>
<evidence type="ECO:0008006" key="4">
    <source>
        <dbReference type="Google" id="ProtNLM"/>
    </source>
</evidence>
<evidence type="ECO:0000313" key="2">
    <source>
        <dbReference type="EMBL" id="NRQ44464.1"/>
    </source>
</evidence>
<evidence type="ECO:0000313" key="3">
    <source>
        <dbReference type="Proteomes" id="UP000523161"/>
    </source>
</evidence>
<comment type="caution">
    <text evidence="2">The sequence shown here is derived from an EMBL/GenBank/DDBJ whole genome shotgun (WGS) entry which is preliminary data.</text>
</comment>
<dbReference type="AlphaFoldDB" id="A0A7Y5AU98"/>
<proteinExistence type="predicted"/>
<dbReference type="PROSITE" id="PS51257">
    <property type="entry name" value="PROKAR_LIPOPROTEIN"/>
    <property type="match status" value="1"/>
</dbReference>
<evidence type="ECO:0000256" key="1">
    <source>
        <dbReference type="SAM" id="SignalP"/>
    </source>
</evidence>
<feature type="chain" id="PRO_5031190052" description="Lipoprotein" evidence="1">
    <location>
        <begin position="22"/>
        <end position="243"/>
    </location>
</feature>
<dbReference type="RefSeq" id="WP_173502689.1">
    <property type="nucleotide sequence ID" value="NZ_JABSOD010000030.1"/>
</dbReference>
<name>A0A7Y5AU98_9GAMM</name>
<feature type="signal peptide" evidence="1">
    <location>
        <begin position="1"/>
        <end position="21"/>
    </location>
</feature>
<organism evidence="2 3">
    <name type="scientific">Rheinheimera lutimaris</name>
    <dbReference type="NCBI Taxonomy" id="2740584"/>
    <lineage>
        <taxon>Bacteria</taxon>
        <taxon>Pseudomonadati</taxon>
        <taxon>Pseudomonadota</taxon>
        <taxon>Gammaproteobacteria</taxon>
        <taxon>Chromatiales</taxon>
        <taxon>Chromatiaceae</taxon>
        <taxon>Rheinheimera</taxon>
    </lineage>
</organism>
<dbReference type="EMBL" id="JABSOD010000030">
    <property type="protein sequence ID" value="NRQ44464.1"/>
    <property type="molecule type" value="Genomic_DNA"/>
</dbReference>
<keyword evidence="1" id="KW-0732">Signal</keyword>
<sequence length="243" mass="25862">MRKIITLTGLMLLAGCGVTGTAPKSVYPKLTNDIALTKRAETLTVTTGVNASDNAAHGAFNWGAFSDEDVAAIKVAALDAINNNAPGAKDSFNIHVKIHKYAQVITNSSYASFVIVDWCIEDNGVIVSDEVFYAGHSDELHLLKGKSLGWAKGITHNAVVSRLINKAITYSSNKAITNAYPENHVFETAEQAVAALPKSLTSVGAFGATGGGFYYVGSSTGQTDFQGKSAYEKVDWARQLKLQ</sequence>
<dbReference type="Proteomes" id="UP000523161">
    <property type="component" value="Unassembled WGS sequence"/>
</dbReference>
<gene>
    <name evidence="2" type="ORF">HRH59_18145</name>
</gene>